<reference evidence="1" key="3">
    <citation type="submission" date="2025-09" db="UniProtKB">
        <authorList>
            <consortium name="Ensembl"/>
        </authorList>
    </citation>
    <scope>IDENTIFICATION</scope>
</reference>
<proteinExistence type="predicted"/>
<dbReference type="AlphaFoldDB" id="A0A096LQC2"/>
<evidence type="ECO:0000313" key="2">
    <source>
        <dbReference type="Proteomes" id="UP000028760"/>
    </source>
</evidence>
<sequence length="222" mass="26650">GNYEIITKYNIYRHDFFLYLQVRNYILKNATTKMSLIVKISDLRPVTGVYVLTFLKETWEKELSMEISNEAWSEAWENAKYLSVCNKVKATQLKMSHRGHIPPHLRHRFNPDLSPLCPKRRIEVNLTHCLCRKIQQFWFSIQEELDKIFISTECNPMYMLLGFFRRAVEKHLYRTVLYRKCLSWITDKAPSKTQWQQTVLEFVLLDFLTSKLHNRENVFHNI</sequence>
<reference evidence="2" key="1">
    <citation type="submission" date="2013-10" db="EMBL/GenBank/DDBJ databases">
        <authorList>
            <person name="Schartl M."/>
            <person name="Warren W."/>
        </authorList>
    </citation>
    <scope>NUCLEOTIDE SEQUENCE [LARGE SCALE GENOMIC DNA]</scope>
    <source>
        <strain evidence="2">female</strain>
    </source>
</reference>
<dbReference type="GeneTree" id="ENSGT00940000164961"/>
<evidence type="ECO:0000313" key="1">
    <source>
        <dbReference type="Ensembl" id="ENSPFOP00000021363.1"/>
    </source>
</evidence>
<dbReference type="STRING" id="48698.ENSPFOP00000021363"/>
<reference evidence="1" key="2">
    <citation type="submission" date="2025-08" db="UniProtKB">
        <authorList>
            <consortium name="Ensembl"/>
        </authorList>
    </citation>
    <scope>IDENTIFICATION</scope>
</reference>
<dbReference type="Ensembl" id="ENSPFOT00000031195.1">
    <property type="protein sequence ID" value="ENSPFOP00000021363.1"/>
    <property type="gene ID" value="ENSPFOG00000022251.1"/>
</dbReference>
<dbReference type="EMBL" id="AYCK01016614">
    <property type="status" value="NOT_ANNOTATED_CDS"/>
    <property type="molecule type" value="Genomic_DNA"/>
</dbReference>
<dbReference type="Proteomes" id="UP000028760">
    <property type="component" value="Unassembled WGS sequence"/>
</dbReference>
<accession>A0A096LQC2</accession>
<name>A0A096LQC2_POEFO</name>
<dbReference type="OMA" id="MSHRGHI"/>
<protein>
    <submittedName>
        <fullName evidence="1">Uncharacterized protein</fullName>
    </submittedName>
</protein>
<keyword evidence="2" id="KW-1185">Reference proteome</keyword>
<organism evidence="1 2">
    <name type="scientific">Poecilia formosa</name>
    <name type="common">Amazon molly</name>
    <name type="synonym">Limia formosa</name>
    <dbReference type="NCBI Taxonomy" id="48698"/>
    <lineage>
        <taxon>Eukaryota</taxon>
        <taxon>Metazoa</taxon>
        <taxon>Chordata</taxon>
        <taxon>Craniata</taxon>
        <taxon>Vertebrata</taxon>
        <taxon>Euteleostomi</taxon>
        <taxon>Actinopterygii</taxon>
        <taxon>Neopterygii</taxon>
        <taxon>Teleostei</taxon>
        <taxon>Neoteleostei</taxon>
        <taxon>Acanthomorphata</taxon>
        <taxon>Ovalentaria</taxon>
        <taxon>Atherinomorphae</taxon>
        <taxon>Cyprinodontiformes</taxon>
        <taxon>Poeciliidae</taxon>
        <taxon>Poeciliinae</taxon>
        <taxon>Poecilia</taxon>
    </lineage>
</organism>